<reference evidence="2 3" key="1">
    <citation type="journal article" date="2013" name="BMC Genomics">
        <title>Reconstruction of the lipid metabolism for the microalga Monoraphidium neglectum from its genome sequence reveals characteristics suitable for biofuel production.</title>
        <authorList>
            <person name="Bogen C."/>
            <person name="Al-Dilaimi A."/>
            <person name="Albersmeier A."/>
            <person name="Wichmann J."/>
            <person name="Grundmann M."/>
            <person name="Rupp O."/>
            <person name="Lauersen K.J."/>
            <person name="Blifernez-Klassen O."/>
            <person name="Kalinowski J."/>
            <person name="Goesmann A."/>
            <person name="Mussgnug J.H."/>
            <person name="Kruse O."/>
        </authorList>
    </citation>
    <scope>NUCLEOTIDE SEQUENCE [LARGE SCALE GENOMIC DNA]</scope>
    <source>
        <strain evidence="2 3">SAG 48.87</strain>
    </source>
</reference>
<evidence type="ECO:0000259" key="1">
    <source>
        <dbReference type="PROSITE" id="PS50042"/>
    </source>
</evidence>
<keyword evidence="3" id="KW-1185">Reference proteome</keyword>
<dbReference type="InterPro" id="IPR000595">
    <property type="entry name" value="cNMP-bd_dom"/>
</dbReference>
<dbReference type="InterPro" id="IPR014710">
    <property type="entry name" value="RmlC-like_jellyroll"/>
</dbReference>
<dbReference type="SMART" id="SM00100">
    <property type="entry name" value="cNMP"/>
    <property type="match status" value="1"/>
</dbReference>
<dbReference type="InterPro" id="IPR018490">
    <property type="entry name" value="cNMP-bd_dom_sf"/>
</dbReference>
<proteinExistence type="predicted"/>
<evidence type="ECO:0000313" key="3">
    <source>
        <dbReference type="Proteomes" id="UP000054498"/>
    </source>
</evidence>
<dbReference type="PANTHER" id="PTHR11635">
    <property type="entry name" value="CAMP-DEPENDENT PROTEIN KINASE REGULATORY CHAIN"/>
    <property type="match status" value="1"/>
</dbReference>
<dbReference type="OrthoDB" id="417078at2759"/>
<organism evidence="2 3">
    <name type="scientific">Monoraphidium neglectum</name>
    <dbReference type="NCBI Taxonomy" id="145388"/>
    <lineage>
        <taxon>Eukaryota</taxon>
        <taxon>Viridiplantae</taxon>
        <taxon>Chlorophyta</taxon>
        <taxon>core chlorophytes</taxon>
        <taxon>Chlorophyceae</taxon>
        <taxon>CS clade</taxon>
        <taxon>Sphaeropleales</taxon>
        <taxon>Selenastraceae</taxon>
        <taxon>Monoraphidium</taxon>
    </lineage>
</organism>
<dbReference type="GO" id="GO:0004862">
    <property type="term" value="F:cAMP-dependent protein kinase inhibitor activity"/>
    <property type="evidence" value="ECO:0007669"/>
    <property type="project" value="TreeGrafter"/>
</dbReference>
<dbReference type="PANTHER" id="PTHR11635:SF152">
    <property type="entry name" value="CAMP-DEPENDENT PROTEIN KINASE TYPE I REGULATORY SUBUNIT-RELATED"/>
    <property type="match status" value="1"/>
</dbReference>
<name>A0A0D2MHN9_9CHLO</name>
<dbReference type="KEGG" id="mng:MNEG_13408"/>
<dbReference type="GO" id="GO:0004692">
    <property type="term" value="F:cGMP-dependent protein kinase activity"/>
    <property type="evidence" value="ECO:0007669"/>
    <property type="project" value="UniProtKB-EC"/>
</dbReference>
<gene>
    <name evidence="2" type="ORF">MNEG_13408</name>
</gene>
<dbReference type="RefSeq" id="XP_013893575.1">
    <property type="nucleotide sequence ID" value="XM_014038121.1"/>
</dbReference>
<dbReference type="GO" id="GO:0005952">
    <property type="term" value="C:cAMP-dependent protein kinase complex"/>
    <property type="evidence" value="ECO:0007669"/>
    <property type="project" value="InterPro"/>
</dbReference>
<dbReference type="InterPro" id="IPR050503">
    <property type="entry name" value="cAMP-dep_PK_reg_su-like"/>
</dbReference>
<keyword evidence="2" id="KW-0808">Transferase</keyword>
<dbReference type="STRING" id="145388.A0A0D2MHN9"/>
<dbReference type="InterPro" id="IPR018488">
    <property type="entry name" value="cNMP-bd_CS"/>
</dbReference>
<dbReference type="PROSITE" id="PS00889">
    <property type="entry name" value="CNMP_BINDING_2"/>
    <property type="match status" value="1"/>
</dbReference>
<dbReference type="PRINTS" id="PR00103">
    <property type="entry name" value="CAMPKINASE"/>
</dbReference>
<sequence>MWERAVPAGEILIQEGDFGAAASELYVVKEGKFEVLQKRQGVNFRVNLKERGDCFGEVSLMYSCPRTATVAATTDAVVWVLDRDTFRFYVRDAAETQVSAVELFLNSVPILNPLSREEKLRLVDAFEQRSYTPGSEGPM</sequence>
<dbReference type="Gene3D" id="2.60.120.10">
    <property type="entry name" value="Jelly Rolls"/>
    <property type="match status" value="1"/>
</dbReference>
<evidence type="ECO:0000313" key="2">
    <source>
        <dbReference type="EMBL" id="KIY94555.1"/>
    </source>
</evidence>
<dbReference type="GO" id="GO:0030552">
    <property type="term" value="F:cAMP binding"/>
    <property type="evidence" value="ECO:0007669"/>
    <property type="project" value="TreeGrafter"/>
</dbReference>
<dbReference type="Pfam" id="PF00027">
    <property type="entry name" value="cNMP_binding"/>
    <property type="match status" value="1"/>
</dbReference>
<dbReference type="GO" id="GO:0005829">
    <property type="term" value="C:cytosol"/>
    <property type="evidence" value="ECO:0007669"/>
    <property type="project" value="TreeGrafter"/>
</dbReference>
<keyword evidence="2" id="KW-0418">Kinase</keyword>
<accession>A0A0D2MHN9</accession>
<dbReference type="Proteomes" id="UP000054498">
    <property type="component" value="Unassembled WGS sequence"/>
</dbReference>
<dbReference type="GeneID" id="25730867"/>
<dbReference type="SUPFAM" id="SSF51206">
    <property type="entry name" value="cAMP-binding domain-like"/>
    <property type="match status" value="1"/>
</dbReference>
<dbReference type="CDD" id="cd00038">
    <property type="entry name" value="CAP_ED"/>
    <property type="match status" value="1"/>
</dbReference>
<dbReference type="PROSITE" id="PS50042">
    <property type="entry name" value="CNMP_BINDING_3"/>
    <property type="match status" value="1"/>
</dbReference>
<dbReference type="AlphaFoldDB" id="A0A0D2MHN9"/>
<feature type="domain" description="Cyclic nucleotide-binding" evidence="1">
    <location>
        <begin position="1"/>
        <end position="107"/>
    </location>
</feature>
<dbReference type="EMBL" id="KK104024">
    <property type="protein sequence ID" value="KIY94555.1"/>
    <property type="molecule type" value="Genomic_DNA"/>
</dbReference>
<dbReference type="GO" id="GO:0034236">
    <property type="term" value="F:protein kinase A catalytic subunit binding"/>
    <property type="evidence" value="ECO:0007669"/>
    <property type="project" value="TreeGrafter"/>
</dbReference>
<dbReference type="EC" id="2.7.11.12" evidence="2"/>
<protein>
    <submittedName>
        <fullName evidence="2">cAMP-dependent protein kinase regulatory subunit</fullName>
        <ecNumber evidence="2">2.7.11.12</ecNumber>
    </submittedName>
</protein>